<comment type="subcellular location">
    <subcellularLocation>
        <location evidence="1">Nucleus</location>
    </subcellularLocation>
</comment>
<feature type="chain" id="PRO_5008405868" description="Timeless N-terminal domain-containing protein" evidence="3">
    <location>
        <begin position="20"/>
        <end position="256"/>
    </location>
</feature>
<dbReference type="PANTHER" id="PTHR22940:SF5">
    <property type="entry name" value="PROTEIN TIMELESS"/>
    <property type="match status" value="1"/>
</dbReference>
<dbReference type="VEuPathDB" id="VectorBase:LLONM1_006601"/>
<dbReference type="Pfam" id="PF04821">
    <property type="entry name" value="TIMELESS"/>
    <property type="match status" value="1"/>
</dbReference>
<feature type="domain" description="Timeless N-terminal" evidence="4">
    <location>
        <begin position="19"/>
        <end position="235"/>
    </location>
</feature>
<dbReference type="EMBL" id="AJWK01016611">
    <property type="status" value="NOT_ANNOTATED_CDS"/>
    <property type="molecule type" value="Genomic_DNA"/>
</dbReference>
<accession>A0A1B0CKT5</accession>
<sequence>MFNFTFFSKLFLTISLVLLEEINYKLSIEDHTLRTFRRAIGFSQCIKEDIIPLLLNVKDEKLIDATVRILVNLTVPVECLLPMEMMSRTDVGRHTIFELNKLLVQSKEAFTDSKATKAVLDYMKSILEKEGKLSVEQCDGINNCLLLLRNILHIPEPVRGNHGGGHHGTSMQNQIVWNLFTQSVDKLLIHLMSCPQRAYWGVTMVQVIALMYKDQHVGTLQKLLSIWFESSISESSDDMNPTRLRQRSALETRARC</sequence>
<proteinExistence type="predicted"/>
<evidence type="ECO:0000256" key="2">
    <source>
        <dbReference type="ARBA" id="ARBA00023242"/>
    </source>
</evidence>
<dbReference type="GO" id="GO:0003677">
    <property type="term" value="F:DNA binding"/>
    <property type="evidence" value="ECO:0007669"/>
    <property type="project" value="TreeGrafter"/>
</dbReference>
<dbReference type="GO" id="GO:0009649">
    <property type="term" value="P:entrainment of circadian clock"/>
    <property type="evidence" value="ECO:0007669"/>
    <property type="project" value="TreeGrafter"/>
</dbReference>
<dbReference type="GO" id="GO:0043111">
    <property type="term" value="P:replication fork arrest"/>
    <property type="evidence" value="ECO:0007669"/>
    <property type="project" value="TreeGrafter"/>
</dbReference>
<dbReference type="InterPro" id="IPR006906">
    <property type="entry name" value="Timeless_N"/>
</dbReference>
<reference evidence="5" key="1">
    <citation type="submission" date="2020-05" db="UniProtKB">
        <authorList>
            <consortium name="EnsemblMetazoa"/>
        </authorList>
    </citation>
    <scope>IDENTIFICATION</scope>
    <source>
        <strain evidence="5">Jacobina</strain>
    </source>
</reference>
<dbReference type="VEuPathDB" id="VectorBase:LLOJ005222"/>
<name>A0A1B0CKT5_LUTLO</name>
<evidence type="ECO:0000256" key="1">
    <source>
        <dbReference type="ARBA" id="ARBA00004123"/>
    </source>
</evidence>
<dbReference type="GO" id="GO:0031298">
    <property type="term" value="C:replication fork protection complex"/>
    <property type="evidence" value="ECO:0007669"/>
    <property type="project" value="TreeGrafter"/>
</dbReference>
<feature type="signal peptide" evidence="3">
    <location>
        <begin position="1"/>
        <end position="19"/>
    </location>
</feature>
<evidence type="ECO:0000256" key="3">
    <source>
        <dbReference type="SAM" id="SignalP"/>
    </source>
</evidence>
<dbReference type="Proteomes" id="UP000092461">
    <property type="component" value="Unassembled WGS sequence"/>
</dbReference>
<dbReference type="GO" id="GO:0006281">
    <property type="term" value="P:DNA repair"/>
    <property type="evidence" value="ECO:0007669"/>
    <property type="project" value="TreeGrafter"/>
</dbReference>
<dbReference type="EnsemblMetazoa" id="LLOJ005222-RA">
    <property type="protein sequence ID" value="LLOJ005222-PA"/>
    <property type="gene ID" value="LLOJ005222"/>
</dbReference>
<evidence type="ECO:0000313" key="5">
    <source>
        <dbReference type="EnsemblMetazoa" id="LLOJ005222-PA"/>
    </source>
</evidence>
<dbReference type="GO" id="GO:0000076">
    <property type="term" value="P:DNA replication checkpoint signaling"/>
    <property type="evidence" value="ECO:0007669"/>
    <property type="project" value="TreeGrafter"/>
</dbReference>
<organism evidence="5 6">
    <name type="scientific">Lutzomyia longipalpis</name>
    <name type="common">Sand fly</name>
    <dbReference type="NCBI Taxonomy" id="7200"/>
    <lineage>
        <taxon>Eukaryota</taxon>
        <taxon>Metazoa</taxon>
        <taxon>Ecdysozoa</taxon>
        <taxon>Arthropoda</taxon>
        <taxon>Hexapoda</taxon>
        <taxon>Insecta</taxon>
        <taxon>Pterygota</taxon>
        <taxon>Neoptera</taxon>
        <taxon>Endopterygota</taxon>
        <taxon>Diptera</taxon>
        <taxon>Nematocera</taxon>
        <taxon>Psychodoidea</taxon>
        <taxon>Psychodidae</taxon>
        <taxon>Lutzomyia</taxon>
        <taxon>Lutzomyia</taxon>
    </lineage>
</organism>
<dbReference type="AlphaFoldDB" id="A0A1B0CKT5"/>
<dbReference type="PANTHER" id="PTHR22940">
    <property type="entry name" value="TIMEOUT/TIMELESS-2"/>
    <property type="match status" value="1"/>
</dbReference>
<keyword evidence="2" id="KW-0539">Nucleus</keyword>
<protein>
    <recommendedName>
        <fullName evidence="4">Timeless N-terminal domain-containing protein</fullName>
    </recommendedName>
</protein>
<dbReference type="InterPro" id="IPR044998">
    <property type="entry name" value="Timeless"/>
</dbReference>
<keyword evidence="6" id="KW-1185">Reference proteome</keyword>
<evidence type="ECO:0000259" key="4">
    <source>
        <dbReference type="Pfam" id="PF04821"/>
    </source>
</evidence>
<evidence type="ECO:0000313" key="6">
    <source>
        <dbReference type="Proteomes" id="UP000092461"/>
    </source>
</evidence>
<keyword evidence="3" id="KW-0732">Signal</keyword>